<dbReference type="SUPFAM" id="SSF51971">
    <property type="entry name" value="Nucleotide-binding domain"/>
    <property type="match status" value="1"/>
</dbReference>
<feature type="binding site" evidence="9">
    <location>
        <position position="44"/>
    </location>
    <ligand>
        <name>FAD</name>
        <dbReference type="ChEBI" id="CHEBI:57692"/>
    </ligand>
</feature>
<feature type="binding site" evidence="9">
    <location>
        <position position="15"/>
    </location>
    <ligand>
        <name>FAD</name>
        <dbReference type="ChEBI" id="CHEBI:57692"/>
    </ligand>
</feature>
<evidence type="ECO:0000313" key="13">
    <source>
        <dbReference type="Proteomes" id="UP000598146"/>
    </source>
</evidence>
<evidence type="ECO:0000256" key="2">
    <source>
        <dbReference type="ARBA" id="ARBA00008312"/>
    </source>
</evidence>
<comment type="caution">
    <text evidence="12">The sequence shown here is derived from an EMBL/GenBank/DDBJ whole genome shotgun (WGS) entry which is preliminary data.</text>
</comment>
<dbReference type="EMBL" id="JADQTO010000011">
    <property type="protein sequence ID" value="MBG0564390.1"/>
    <property type="molecule type" value="Genomic_DNA"/>
</dbReference>
<feature type="binding site" evidence="10">
    <location>
        <position position="364"/>
    </location>
    <ligand>
        <name>NADP(+)</name>
        <dbReference type="ChEBI" id="CHEBI:58349"/>
    </ligand>
</feature>
<dbReference type="RefSeq" id="WP_196416179.1">
    <property type="nucleotide sequence ID" value="NZ_JADQTO010000011.1"/>
</dbReference>
<feature type="binding site" evidence="10">
    <location>
        <position position="206"/>
    </location>
    <ligand>
        <name>NADP(+)</name>
        <dbReference type="ChEBI" id="CHEBI:58349"/>
    </ligand>
</feature>
<evidence type="ECO:0000256" key="9">
    <source>
        <dbReference type="PIRSR" id="PIRSR000362-1"/>
    </source>
</evidence>
<accession>A0A931FZ62</accession>
<dbReference type="Gene3D" id="3.50.50.60">
    <property type="entry name" value="FAD/NAD(P)-binding domain"/>
    <property type="match status" value="1"/>
</dbReference>
<dbReference type="Gene3D" id="3.40.50.720">
    <property type="entry name" value="NAD(P)-binding Rossmann-like Domain"/>
    <property type="match status" value="1"/>
</dbReference>
<dbReference type="EC" id="1.18.1.2" evidence="3"/>
<feature type="binding site" evidence="9">
    <location>
        <begin position="364"/>
        <end position="366"/>
    </location>
    <ligand>
        <name>FAD</name>
        <dbReference type="ChEBI" id="CHEBI:57692"/>
    </ligand>
</feature>
<comment type="similarity">
    <text evidence="2">Belongs to the ferredoxin--NADP reductase type 1 family.</text>
</comment>
<gene>
    <name evidence="12" type="ORF">I4J89_23350</name>
</gene>
<keyword evidence="13" id="KW-1185">Reference proteome</keyword>
<sequence length="449" mass="49497">MDRPLRVAVIGAGPAGIYAADHLIKASETATVDIYDKLPTPYGLIRYGVAPDHPRIKEIVTALFRILDNPRIRFIGNVAYGVDVKPEELNRFYDATIIATGAEKDRALDIPGIDLQGSYGAADFASWYNGHPDVSRDWPLEAREVAVIGAGNVAVDVARILAKTADELLVTEIPDNVYQALKQSPVTDVHVFSRRGPAQVKFTPQELRELDHSPNVEVIVHPEGIEFDEGSLEAMRKTRHVKMCVDILQNWAVRDERDRPRRLHLYFLQAPVEVLGEDGKVVGLRTETQELTGDGWVRGTGEFTDWPVQAVYRAVGYLSTALPDLPFDTRTGTIPHDAGRILDLDGEHIPGMYVAGWIKRGPVGLIGHTKGCSGETVTSLMADAESLPAAAERDPAEVITYLSQRGLQVTTWAGWQRLDSHEIALGEPHGRKRVKVVARDEMTEICNAV</sequence>
<feature type="domain" description="FAD/NAD(P)-binding" evidence="11">
    <location>
        <begin position="6"/>
        <end position="181"/>
    </location>
</feature>
<evidence type="ECO:0000313" key="12">
    <source>
        <dbReference type="EMBL" id="MBG0564390.1"/>
    </source>
</evidence>
<dbReference type="InterPro" id="IPR036188">
    <property type="entry name" value="FAD/NAD-bd_sf"/>
</dbReference>
<evidence type="ECO:0000256" key="6">
    <source>
        <dbReference type="ARBA" id="ARBA00022857"/>
    </source>
</evidence>
<organism evidence="12 13">
    <name type="scientific">Actinoplanes aureus</name>
    <dbReference type="NCBI Taxonomy" id="2792083"/>
    <lineage>
        <taxon>Bacteria</taxon>
        <taxon>Bacillati</taxon>
        <taxon>Actinomycetota</taxon>
        <taxon>Actinomycetes</taxon>
        <taxon>Micromonosporales</taxon>
        <taxon>Micromonosporaceae</taxon>
        <taxon>Actinoplanes</taxon>
    </lineage>
</organism>
<evidence type="ECO:0000256" key="8">
    <source>
        <dbReference type="ARBA" id="ARBA00047776"/>
    </source>
</evidence>
<dbReference type="PIRSF" id="PIRSF000362">
    <property type="entry name" value="FNR"/>
    <property type="match status" value="1"/>
</dbReference>
<keyword evidence="5 9" id="KW-0274">FAD</keyword>
<feature type="binding site" evidence="9">
    <location>
        <position position="357"/>
    </location>
    <ligand>
        <name>FAD</name>
        <dbReference type="ChEBI" id="CHEBI:57692"/>
    </ligand>
</feature>
<protein>
    <recommendedName>
        <fullName evidence="3">ferredoxin--NADP(+) reductase</fullName>
        <ecNumber evidence="3">1.18.1.2</ecNumber>
    </recommendedName>
</protein>
<evidence type="ECO:0000256" key="3">
    <source>
        <dbReference type="ARBA" id="ARBA00013223"/>
    </source>
</evidence>
<evidence type="ECO:0000256" key="1">
    <source>
        <dbReference type="ARBA" id="ARBA00001974"/>
    </source>
</evidence>
<reference evidence="12" key="1">
    <citation type="submission" date="2020-11" db="EMBL/GenBank/DDBJ databases">
        <title>Isolation and identification of active actinomycetes.</title>
        <authorList>
            <person name="Sun X."/>
        </authorList>
    </citation>
    <scope>NUCLEOTIDE SEQUENCE</scope>
    <source>
        <strain evidence="12">NEAU-A11</strain>
    </source>
</reference>
<comment type="cofactor">
    <cofactor evidence="1 9">
        <name>FAD</name>
        <dbReference type="ChEBI" id="CHEBI:57692"/>
    </cofactor>
</comment>
<dbReference type="PRINTS" id="PR00419">
    <property type="entry name" value="ADXRDTASE"/>
</dbReference>
<dbReference type="PANTHER" id="PTHR48467:SF1">
    <property type="entry name" value="GLUTAMATE SYNTHASE 1 [NADH], CHLOROPLASTIC-LIKE"/>
    <property type="match status" value="1"/>
</dbReference>
<dbReference type="InterPro" id="IPR021163">
    <property type="entry name" value="Ferredox_Rdtase_adrenod"/>
</dbReference>
<evidence type="ECO:0000256" key="4">
    <source>
        <dbReference type="ARBA" id="ARBA00022630"/>
    </source>
</evidence>
<evidence type="ECO:0000256" key="5">
    <source>
        <dbReference type="ARBA" id="ARBA00022827"/>
    </source>
</evidence>
<dbReference type="InterPro" id="IPR023753">
    <property type="entry name" value="FAD/NAD-binding_dom"/>
</dbReference>
<keyword evidence="7" id="KW-0560">Oxidoreductase</keyword>
<evidence type="ECO:0000256" key="7">
    <source>
        <dbReference type="ARBA" id="ARBA00023002"/>
    </source>
</evidence>
<comment type="catalytic activity">
    <reaction evidence="8">
        <text>2 reduced [2Fe-2S]-[ferredoxin] + NADP(+) + H(+) = 2 oxidized [2Fe-2S]-[ferredoxin] + NADPH</text>
        <dbReference type="Rhea" id="RHEA:20125"/>
        <dbReference type="Rhea" id="RHEA-COMP:10000"/>
        <dbReference type="Rhea" id="RHEA-COMP:10001"/>
        <dbReference type="ChEBI" id="CHEBI:15378"/>
        <dbReference type="ChEBI" id="CHEBI:33737"/>
        <dbReference type="ChEBI" id="CHEBI:33738"/>
        <dbReference type="ChEBI" id="CHEBI:57783"/>
        <dbReference type="ChEBI" id="CHEBI:58349"/>
        <dbReference type="EC" id="1.18.1.2"/>
    </reaction>
</comment>
<evidence type="ECO:0000256" key="10">
    <source>
        <dbReference type="PIRSR" id="PIRSR000362-2"/>
    </source>
</evidence>
<keyword evidence="4" id="KW-0285">Flavoprotein</keyword>
<dbReference type="InterPro" id="IPR055275">
    <property type="entry name" value="Ferredox_Rdtase"/>
</dbReference>
<feature type="binding site" evidence="10">
    <location>
        <begin position="194"/>
        <end position="195"/>
    </location>
    <ligand>
        <name>NADP(+)</name>
        <dbReference type="ChEBI" id="CHEBI:58349"/>
    </ligand>
</feature>
<dbReference type="AlphaFoldDB" id="A0A931FZ62"/>
<dbReference type="Proteomes" id="UP000598146">
    <property type="component" value="Unassembled WGS sequence"/>
</dbReference>
<dbReference type="PANTHER" id="PTHR48467">
    <property type="entry name" value="GLUTAMATE SYNTHASE 1 [NADH], CHLOROPLASTIC-LIKE"/>
    <property type="match status" value="1"/>
</dbReference>
<proteinExistence type="inferred from homology"/>
<name>A0A931FZ62_9ACTN</name>
<dbReference type="GO" id="GO:0004324">
    <property type="term" value="F:ferredoxin-NADP+ reductase activity"/>
    <property type="evidence" value="ECO:0007669"/>
    <property type="project" value="UniProtKB-EC"/>
</dbReference>
<evidence type="ECO:0000259" key="11">
    <source>
        <dbReference type="Pfam" id="PF07992"/>
    </source>
</evidence>
<keyword evidence="6 10" id="KW-0521">NADP</keyword>
<dbReference type="Pfam" id="PF07992">
    <property type="entry name" value="Pyr_redox_2"/>
    <property type="match status" value="1"/>
</dbReference>